<dbReference type="Gene3D" id="1.10.1200.80">
    <property type="entry name" value="Putative flavin oxidoreducatase, domain 2"/>
    <property type="match status" value="1"/>
</dbReference>
<dbReference type="GO" id="GO:0050660">
    <property type="term" value="F:flavin adenine dinucleotide binding"/>
    <property type="evidence" value="ECO:0007669"/>
    <property type="project" value="InterPro"/>
</dbReference>
<comment type="function">
    <text evidence="2 12">Catalyzes the synthesis of 5,6-dihydrouridine (D), a modified base found in the D-loop of most tRNAs, via the reduction of the C5-C6 double bond in target uridines.</text>
</comment>
<dbReference type="InterPro" id="IPR013785">
    <property type="entry name" value="Aldolase_TIM"/>
</dbReference>
<evidence type="ECO:0000256" key="4">
    <source>
        <dbReference type="ARBA" id="ARBA00022630"/>
    </source>
</evidence>
<keyword evidence="6 12" id="KW-0819">tRNA processing</keyword>
<feature type="binding site" evidence="14">
    <location>
        <begin position="241"/>
        <end position="242"/>
    </location>
    <ligand>
        <name>FMN</name>
        <dbReference type="ChEBI" id="CHEBI:58210"/>
    </ligand>
</feature>
<keyword evidence="17" id="KW-1185">Reference proteome</keyword>
<evidence type="ECO:0000256" key="14">
    <source>
        <dbReference type="PIRSR" id="PIRSR006621-2"/>
    </source>
</evidence>
<dbReference type="PROSITE" id="PS01136">
    <property type="entry name" value="UPF0034"/>
    <property type="match status" value="1"/>
</dbReference>
<comment type="similarity">
    <text evidence="12">Belongs to the dus family.</text>
</comment>
<dbReference type="InterPro" id="IPR001269">
    <property type="entry name" value="DUS_fam"/>
</dbReference>
<sequence length="357" mass="38940">MAESETISKATERDTITIGGRQLNSRYFLAPLAGYTHLAFRTVIREVGGVGLCTTDLVHAGHLLARSRKSRELLATSPADNPLTVQIFGRDHAQICDAARWLEDNGYAAVDLNMGCPMRRVNGSGGGAKMMCDVGGATALVRKVIAAVSIPVSVKMRLGWDTDNQTAPELARAFEQEGVCAVTVHGRTREQGFNGSVNLDGIAATVDAVNGMPIVGNGDVRTPQDAIKMRKLTGCDAVAVGRGALMDPWIFRKLEQINNGQSPIEPTPEEIIHFLDRHFTLMTDQHGELACLQFRKFAAWYGAKLGIPEDLEQRLRQIESIESFGEILAEIKERHGERETSIPTALIKTPNGPNEVW</sequence>
<dbReference type="CDD" id="cd02801">
    <property type="entry name" value="DUS_like_FMN"/>
    <property type="match status" value="1"/>
</dbReference>
<comment type="catalytic activity">
    <reaction evidence="11">
        <text>a 5,6-dihydrouridine in tRNA + NAD(+) = a uridine in tRNA + NADH + H(+)</text>
        <dbReference type="Rhea" id="RHEA:54452"/>
        <dbReference type="Rhea" id="RHEA-COMP:13339"/>
        <dbReference type="Rhea" id="RHEA-COMP:13887"/>
        <dbReference type="ChEBI" id="CHEBI:15378"/>
        <dbReference type="ChEBI" id="CHEBI:57540"/>
        <dbReference type="ChEBI" id="CHEBI:57945"/>
        <dbReference type="ChEBI" id="CHEBI:65315"/>
        <dbReference type="ChEBI" id="CHEBI:74443"/>
    </reaction>
</comment>
<dbReference type="RefSeq" id="WP_145264604.1">
    <property type="nucleotide sequence ID" value="NZ_CP036316.1"/>
</dbReference>
<evidence type="ECO:0000256" key="9">
    <source>
        <dbReference type="ARBA" id="ARBA00023002"/>
    </source>
</evidence>
<evidence type="ECO:0000256" key="11">
    <source>
        <dbReference type="ARBA" id="ARBA00048802"/>
    </source>
</evidence>
<feature type="binding site" evidence="14">
    <location>
        <position position="185"/>
    </location>
    <ligand>
        <name>FMN</name>
        <dbReference type="ChEBI" id="CHEBI:58210"/>
    </ligand>
</feature>
<dbReference type="PANTHER" id="PTHR11082:SF25">
    <property type="entry name" value="DUS-LIKE FMN-BINDING DOMAIN-CONTAINING PROTEIN"/>
    <property type="match status" value="1"/>
</dbReference>
<feature type="active site" description="Proton donor" evidence="13">
    <location>
        <position position="116"/>
    </location>
</feature>
<keyword evidence="3" id="KW-0820">tRNA-binding</keyword>
<name>A0A517TC24_9PLAN</name>
<feature type="domain" description="DUS-like FMN-binding" evidence="15">
    <location>
        <begin position="29"/>
        <end position="327"/>
    </location>
</feature>
<dbReference type="GO" id="GO:0017150">
    <property type="term" value="F:tRNA dihydrouridine synthase activity"/>
    <property type="evidence" value="ECO:0007669"/>
    <property type="project" value="InterPro"/>
</dbReference>
<dbReference type="InterPro" id="IPR018517">
    <property type="entry name" value="tRNA_hU_synthase_CS"/>
</dbReference>
<evidence type="ECO:0000256" key="6">
    <source>
        <dbReference type="ARBA" id="ARBA00022694"/>
    </source>
</evidence>
<feature type="binding site" evidence="14">
    <location>
        <position position="155"/>
    </location>
    <ligand>
        <name>FMN</name>
        <dbReference type="ChEBI" id="CHEBI:58210"/>
    </ligand>
</feature>
<feature type="binding site" evidence="14">
    <location>
        <position position="86"/>
    </location>
    <ligand>
        <name>FMN</name>
        <dbReference type="ChEBI" id="CHEBI:58210"/>
    </ligand>
</feature>
<protein>
    <recommendedName>
        <fullName evidence="12">tRNA-dihydrouridine synthase</fullName>
        <ecNumber evidence="12">1.3.1.-</ecNumber>
    </recommendedName>
</protein>
<evidence type="ECO:0000256" key="13">
    <source>
        <dbReference type="PIRSR" id="PIRSR006621-1"/>
    </source>
</evidence>
<evidence type="ECO:0000256" key="3">
    <source>
        <dbReference type="ARBA" id="ARBA00022555"/>
    </source>
</evidence>
<dbReference type="PIRSF" id="PIRSF006621">
    <property type="entry name" value="Dus"/>
    <property type="match status" value="1"/>
</dbReference>
<dbReference type="Gene3D" id="3.20.20.70">
    <property type="entry name" value="Aldolase class I"/>
    <property type="match status" value="1"/>
</dbReference>
<evidence type="ECO:0000313" key="16">
    <source>
        <dbReference type="EMBL" id="QDT65922.1"/>
    </source>
</evidence>
<keyword evidence="14" id="KW-0547">Nucleotide-binding</keyword>
<dbReference type="Proteomes" id="UP000319976">
    <property type="component" value="Chromosome"/>
</dbReference>
<evidence type="ECO:0000256" key="1">
    <source>
        <dbReference type="ARBA" id="ARBA00001917"/>
    </source>
</evidence>
<keyword evidence="5 12" id="KW-0288">FMN</keyword>
<evidence type="ECO:0000256" key="10">
    <source>
        <dbReference type="ARBA" id="ARBA00048205"/>
    </source>
</evidence>
<dbReference type="AlphaFoldDB" id="A0A517TC24"/>
<comment type="catalytic activity">
    <reaction evidence="10">
        <text>a 5,6-dihydrouridine in tRNA + NADP(+) = a uridine in tRNA + NADPH + H(+)</text>
        <dbReference type="Rhea" id="RHEA:23624"/>
        <dbReference type="Rhea" id="RHEA-COMP:13339"/>
        <dbReference type="Rhea" id="RHEA-COMP:13887"/>
        <dbReference type="ChEBI" id="CHEBI:15378"/>
        <dbReference type="ChEBI" id="CHEBI:57783"/>
        <dbReference type="ChEBI" id="CHEBI:58349"/>
        <dbReference type="ChEBI" id="CHEBI:65315"/>
        <dbReference type="ChEBI" id="CHEBI:74443"/>
    </reaction>
</comment>
<organism evidence="16 17">
    <name type="scientific">Calycomorphotria hydatis</name>
    <dbReference type="NCBI Taxonomy" id="2528027"/>
    <lineage>
        <taxon>Bacteria</taxon>
        <taxon>Pseudomonadati</taxon>
        <taxon>Planctomycetota</taxon>
        <taxon>Planctomycetia</taxon>
        <taxon>Planctomycetales</taxon>
        <taxon>Planctomycetaceae</taxon>
        <taxon>Calycomorphotria</taxon>
    </lineage>
</organism>
<keyword evidence="9 12" id="KW-0560">Oxidoreductase</keyword>
<dbReference type="EC" id="1.3.1.-" evidence="12"/>
<dbReference type="SUPFAM" id="SSF51395">
    <property type="entry name" value="FMN-linked oxidoreductases"/>
    <property type="match status" value="1"/>
</dbReference>
<dbReference type="GO" id="GO:0000049">
    <property type="term" value="F:tRNA binding"/>
    <property type="evidence" value="ECO:0007669"/>
    <property type="project" value="UniProtKB-KW"/>
</dbReference>
<keyword evidence="4 12" id="KW-0285">Flavoprotein</keyword>
<evidence type="ECO:0000256" key="2">
    <source>
        <dbReference type="ARBA" id="ARBA00002790"/>
    </source>
</evidence>
<evidence type="ECO:0000256" key="12">
    <source>
        <dbReference type="PIRNR" id="PIRNR006621"/>
    </source>
</evidence>
<keyword evidence="8" id="KW-0694">RNA-binding</keyword>
<dbReference type="InterPro" id="IPR035587">
    <property type="entry name" value="DUS-like_FMN-bd"/>
</dbReference>
<dbReference type="KEGG" id="chya:V22_31850"/>
<evidence type="ECO:0000256" key="7">
    <source>
        <dbReference type="ARBA" id="ARBA00022857"/>
    </source>
</evidence>
<dbReference type="InterPro" id="IPR024036">
    <property type="entry name" value="tRNA-dHydroUridine_Synthase_C"/>
</dbReference>
<evidence type="ECO:0000256" key="8">
    <source>
        <dbReference type="ARBA" id="ARBA00022884"/>
    </source>
</evidence>
<keyword evidence="7" id="KW-0521">NADP</keyword>
<evidence type="ECO:0000313" key="17">
    <source>
        <dbReference type="Proteomes" id="UP000319976"/>
    </source>
</evidence>
<dbReference type="Pfam" id="PF01207">
    <property type="entry name" value="Dus"/>
    <property type="match status" value="1"/>
</dbReference>
<dbReference type="EMBL" id="CP036316">
    <property type="protein sequence ID" value="QDT65922.1"/>
    <property type="molecule type" value="Genomic_DNA"/>
</dbReference>
<evidence type="ECO:0000256" key="5">
    <source>
        <dbReference type="ARBA" id="ARBA00022643"/>
    </source>
</evidence>
<gene>
    <name evidence="16" type="primary">dusC_1</name>
    <name evidence="16" type="ORF">V22_31850</name>
</gene>
<proteinExistence type="inferred from homology"/>
<reference evidence="16 17" key="1">
    <citation type="submission" date="2019-02" db="EMBL/GenBank/DDBJ databases">
        <title>Deep-cultivation of Planctomycetes and their phenomic and genomic characterization uncovers novel biology.</title>
        <authorList>
            <person name="Wiegand S."/>
            <person name="Jogler M."/>
            <person name="Boedeker C."/>
            <person name="Pinto D."/>
            <person name="Vollmers J."/>
            <person name="Rivas-Marin E."/>
            <person name="Kohn T."/>
            <person name="Peeters S.H."/>
            <person name="Heuer A."/>
            <person name="Rast P."/>
            <person name="Oberbeckmann S."/>
            <person name="Bunk B."/>
            <person name="Jeske O."/>
            <person name="Meyerdierks A."/>
            <person name="Storesund J.E."/>
            <person name="Kallscheuer N."/>
            <person name="Luecker S."/>
            <person name="Lage O.M."/>
            <person name="Pohl T."/>
            <person name="Merkel B.J."/>
            <person name="Hornburger P."/>
            <person name="Mueller R.-W."/>
            <person name="Bruemmer F."/>
            <person name="Labrenz M."/>
            <person name="Spormann A.M."/>
            <person name="Op den Camp H."/>
            <person name="Overmann J."/>
            <person name="Amann R."/>
            <person name="Jetten M.S.M."/>
            <person name="Mascher T."/>
            <person name="Medema M.H."/>
            <person name="Devos D.P."/>
            <person name="Kaster A.-K."/>
            <person name="Ovreas L."/>
            <person name="Rohde M."/>
            <person name="Galperin M.Y."/>
            <person name="Jogler C."/>
        </authorList>
    </citation>
    <scope>NUCLEOTIDE SEQUENCE [LARGE SCALE GENOMIC DNA]</scope>
    <source>
        <strain evidence="16 17">V22</strain>
    </source>
</reference>
<dbReference type="OrthoDB" id="9764501at2"/>
<comment type="cofactor">
    <cofactor evidence="1 12 14">
        <name>FMN</name>
        <dbReference type="ChEBI" id="CHEBI:58210"/>
    </cofactor>
</comment>
<evidence type="ECO:0000259" key="15">
    <source>
        <dbReference type="Pfam" id="PF01207"/>
    </source>
</evidence>
<dbReference type="PANTHER" id="PTHR11082">
    <property type="entry name" value="TRNA-DIHYDROURIDINE SYNTHASE"/>
    <property type="match status" value="1"/>
</dbReference>
<accession>A0A517TC24</accession>